<sequence length="272" mass="32341">MQDQNCFSWTSNRHNVVPDDGLCWGKENIILPKTHNFDGAGKVCGEMMCPFHKTFPVKGVVFIKHSFYGRQSYISYCDVCLKYPFMYDLRVPFYSDFHKAVKILYPFDTVKARQDTILDVVWTFWKKKAHNYLAEDVAPEFDWDEAKKKVDEDRKNLKPKEKMEYHPNALLRKFYFDRMCYSLCGKSFCAWHDEPIECAITTLDRTYDSWVLVPFCEDCVRKEKNKRPDYTEDLLYAVEIAMKKDNYLHIGYYCKWPPAYKEIYGKVVKKAE</sequence>
<name>A0A8S1FCK9_9PELO</name>
<reference evidence="1 2" key="1">
    <citation type="submission" date="2020-04" db="EMBL/GenBank/DDBJ databases">
        <authorList>
            <person name="Laetsch R D."/>
            <person name="Stevens L."/>
            <person name="Kumar S."/>
            <person name="Blaxter L. M."/>
        </authorList>
    </citation>
    <scope>NUCLEOTIDE SEQUENCE [LARGE SCALE GENOMIC DNA]</scope>
</reference>
<dbReference type="EMBL" id="CADEPM010000010">
    <property type="protein sequence ID" value="CAB3410471.1"/>
    <property type="molecule type" value="Genomic_DNA"/>
</dbReference>
<dbReference type="AlphaFoldDB" id="A0A8S1FCK9"/>
<comment type="caution">
    <text evidence="1">The sequence shown here is derived from an EMBL/GenBank/DDBJ whole genome shotgun (WGS) entry which is preliminary data.</text>
</comment>
<dbReference type="Proteomes" id="UP000494206">
    <property type="component" value="Unassembled WGS sequence"/>
</dbReference>
<proteinExistence type="predicted"/>
<accession>A0A8S1FCK9</accession>
<evidence type="ECO:0000313" key="2">
    <source>
        <dbReference type="Proteomes" id="UP000494206"/>
    </source>
</evidence>
<gene>
    <name evidence="1" type="ORF">CBOVIS_LOCUS11994</name>
</gene>
<keyword evidence="2" id="KW-1185">Reference proteome</keyword>
<organism evidence="1 2">
    <name type="scientific">Caenorhabditis bovis</name>
    <dbReference type="NCBI Taxonomy" id="2654633"/>
    <lineage>
        <taxon>Eukaryota</taxon>
        <taxon>Metazoa</taxon>
        <taxon>Ecdysozoa</taxon>
        <taxon>Nematoda</taxon>
        <taxon>Chromadorea</taxon>
        <taxon>Rhabditida</taxon>
        <taxon>Rhabditina</taxon>
        <taxon>Rhabditomorpha</taxon>
        <taxon>Rhabditoidea</taxon>
        <taxon>Rhabditidae</taxon>
        <taxon>Peloderinae</taxon>
        <taxon>Caenorhabditis</taxon>
    </lineage>
</organism>
<evidence type="ECO:0000313" key="1">
    <source>
        <dbReference type="EMBL" id="CAB3410471.1"/>
    </source>
</evidence>
<protein>
    <submittedName>
        <fullName evidence="1">Uncharacterized protein</fullName>
    </submittedName>
</protein>